<evidence type="ECO:0000256" key="1">
    <source>
        <dbReference type="SAM" id="Phobius"/>
    </source>
</evidence>
<dbReference type="RefSeq" id="WP_380886297.1">
    <property type="nucleotide sequence ID" value="NZ_JBHUDY010000001.1"/>
</dbReference>
<keyword evidence="1" id="KW-0472">Membrane</keyword>
<evidence type="ECO:0000313" key="2">
    <source>
        <dbReference type="EMBL" id="MFD1610540.1"/>
    </source>
</evidence>
<dbReference type="Proteomes" id="UP001597115">
    <property type="component" value="Unassembled WGS sequence"/>
</dbReference>
<dbReference type="EMBL" id="JBHUDY010000001">
    <property type="protein sequence ID" value="MFD1610540.1"/>
    <property type="molecule type" value="Genomic_DNA"/>
</dbReference>
<feature type="transmembrane region" description="Helical" evidence="1">
    <location>
        <begin position="21"/>
        <end position="40"/>
    </location>
</feature>
<proteinExistence type="predicted"/>
<keyword evidence="1" id="KW-1133">Transmembrane helix</keyword>
<keyword evidence="3" id="KW-1185">Reference proteome</keyword>
<protein>
    <recommendedName>
        <fullName evidence="4">Protoheme IX farnesyltransferase</fullName>
    </recommendedName>
</protein>
<evidence type="ECO:0000313" key="3">
    <source>
        <dbReference type="Proteomes" id="UP001597115"/>
    </source>
</evidence>
<keyword evidence="1" id="KW-0812">Transmembrane</keyword>
<sequence>MIEPDRQDEIRARQQSRARMLALLLAALAVLFFFVTIAKIKSMHGA</sequence>
<comment type="caution">
    <text evidence="2">The sequence shown here is derived from an EMBL/GenBank/DDBJ whole genome shotgun (WGS) entry which is preliminary data.</text>
</comment>
<gene>
    <name evidence="2" type="ORF">ACFSCW_01845</name>
</gene>
<evidence type="ECO:0008006" key="4">
    <source>
        <dbReference type="Google" id="ProtNLM"/>
    </source>
</evidence>
<accession>A0ABW4HYW1</accession>
<organism evidence="2 3">
    <name type="scientific">Sphingomonas tabacisoli</name>
    <dbReference type="NCBI Taxonomy" id="2249466"/>
    <lineage>
        <taxon>Bacteria</taxon>
        <taxon>Pseudomonadati</taxon>
        <taxon>Pseudomonadota</taxon>
        <taxon>Alphaproteobacteria</taxon>
        <taxon>Sphingomonadales</taxon>
        <taxon>Sphingomonadaceae</taxon>
        <taxon>Sphingomonas</taxon>
    </lineage>
</organism>
<name>A0ABW4HYW1_9SPHN</name>
<reference evidence="3" key="1">
    <citation type="journal article" date="2019" name="Int. J. Syst. Evol. Microbiol.">
        <title>The Global Catalogue of Microorganisms (GCM) 10K type strain sequencing project: providing services to taxonomists for standard genome sequencing and annotation.</title>
        <authorList>
            <consortium name="The Broad Institute Genomics Platform"/>
            <consortium name="The Broad Institute Genome Sequencing Center for Infectious Disease"/>
            <person name="Wu L."/>
            <person name="Ma J."/>
        </authorList>
    </citation>
    <scope>NUCLEOTIDE SEQUENCE [LARGE SCALE GENOMIC DNA]</scope>
    <source>
        <strain evidence="3">CGMCC 1.16275</strain>
    </source>
</reference>